<dbReference type="InterPro" id="IPR036890">
    <property type="entry name" value="HATPase_C_sf"/>
</dbReference>
<feature type="transmembrane region" description="Helical" evidence="2">
    <location>
        <begin position="155"/>
        <end position="178"/>
    </location>
</feature>
<dbReference type="Gene3D" id="3.30.565.10">
    <property type="entry name" value="Histidine kinase-like ATPase, C-terminal domain"/>
    <property type="match status" value="1"/>
</dbReference>
<evidence type="ECO:0000256" key="1">
    <source>
        <dbReference type="SAM" id="MobiDB-lite"/>
    </source>
</evidence>
<sequence>MGLGEILIRYLLEAVKFSLGNEIFCKKRQNYAVLLLGAAACIPMWLLLREYMPFFRSFFVYLELLAFVFFSIRCPVRERCAAFLKLYLFVVVCDSLIDIPWELRGMEQSIGWEDALFIDVIQNLIIILLLCLIYIGRECLPESMQRAFGRFAERYLPAAGGGAVFLLLLLLTGLDIAISGTEDVYTRQILGIVREGGAVGAGLLGLLLSAVWASRERLLLIRQQQDRYLQKQQEYYELLLEKEQDTRAYRHDMQRHLMNLYALQKEEKEVQAQVYLRGLMEGLEEIQKKVYVTGNDVIDVLTSAYLARLDPSVKITFDCRRQTPLQITDMDLCTIYGNLLENAVEELCRGQAPMKDAGRAGRMAQVPQEGQASDERVLRVEIASGRFWFRIHMENSLAVPRREQMGKDKEQTKGNDGKRTWKENEKNHGLGLLNVKRTVKRLDGTYEIKWAEGKYMATVTLPNRSE</sequence>
<gene>
    <name evidence="4" type="ORF">IAA55_01200</name>
</gene>
<name>A0A9D1E7K6_9FIRM</name>
<dbReference type="Proteomes" id="UP000823912">
    <property type="component" value="Unassembled WGS sequence"/>
</dbReference>
<keyword evidence="2" id="KW-0472">Membrane</keyword>
<dbReference type="SUPFAM" id="SSF55874">
    <property type="entry name" value="ATPase domain of HSP90 chaperone/DNA topoisomerase II/histidine kinase"/>
    <property type="match status" value="1"/>
</dbReference>
<feature type="transmembrane region" description="Helical" evidence="2">
    <location>
        <begin position="198"/>
        <end position="214"/>
    </location>
</feature>
<feature type="transmembrane region" description="Helical" evidence="2">
    <location>
        <begin position="84"/>
        <end position="103"/>
    </location>
</feature>
<reference evidence="4" key="2">
    <citation type="journal article" date="2021" name="PeerJ">
        <title>Extensive microbial diversity within the chicken gut microbiome revealed by metagenomics and culture.</title>
        <authorList>
            <person name="Gilroy R."/>
            <person name="Ravi A."/>
            <person name="Getino M."/>
            <person name="Pursley I."/>
            <person name="Horton D.L."/>
            <person name="Alikhan N.F."/>
            <person name="Baker D."/>
            <person name="Gharbi K."/>
            <person name="Hall N."/>
            <person name="Watson M."/>
            <person name="Adriaenssens E.M."/>
            <person name="Foster-Nyarko E."/>
            <person name="Jarju S."/>
            <person name="Secka A."/>
            <person name="Antonio M."/>
            <person name="Oren A."/>
            <person name="Chaudhuri R.R."/>
            <person name="La Ragione R."/>
            <person name="Hildebrand F."/>
            <person name="Pallen M.J."/>
        </authorList>
    </citation>
    <scope>NUCLEOTIDE SEQUENCE</scope>
    <source>
        <strain evidence="4">ChiSjej5B23-6657</strain>
    </source>
</reference>
<feature type="transmembrane region" description="Helical" evidence="2">
    <location>
        <begin position="115"/>
        <end position="135"/>
    </location>
</feature>
<dbReference type="InterPro" id="IPR032834">
    <property type="entry name" value="NatK-like_C"/>
</dbReference>
<evidence type="ECO:0000256" key="2">
    <source>
        <dbReference type="SAM" id="Phobius"/>
    </source>
</evidence>
<feature type="transmembrane region" description="Helical" evidence="2">
    <location>
        <begin position="54"/>
        <end position="72"/>
    </location>
</feature>
<evidence type="ECO:0000313" key="4">
    <source>
        <dbReference type="EMBL" id="HIR69879.1"/>
    </source>
</evidence>
<feature type="region of interest" description="Disordered" evidence="1">
    <location>
        <begin position="400"/>
        <end position="425"/>
    </location>
</feature>
<protein>
    <submittedName>
        <fullName evidence="4">GHKL domain-containing protein</fullName>
    </submittedName>
</protein>
<feature type="domain" description="Sensor histidine kinase NatK-like C-terminal" evidence="3">
    <location>
        <begin position="374"/>
        <end position="462"/>
    </location>
</feature>
<dbReference type="Pfam" id="PF14501">
    <property type="entry name" value="HATPase_c_5"/>
    <property type="match status" value="1"/>
</dbReference>
<organism evidence="4 5">
    <name type="scientific">Candidatus Pullilachnospira gallistercoris</name>
    <dbReference type="NCBI Taxonomy" id="2840911"/>
    <lineage>
        <taxon>Bacteria</taxon>
        <taxon>Bacillati</taxon>
        <taxon>Bacillota</taxon>
        <taxon>Clostridia</taxon>
        <taxon>Lachnospirales</taxon>
        <taxon>Lachnospiraceae</taxon>
        <taxon>Lachnospiraceae incertae sedis</taxon>
        <taxon>Candidatus Pullilachnospira</taxon>
    </lineage>
</organism>
<keyword evidence="2" id="KW-0812">Transmembrane</keyword>
<evidence type="ECO:0000313" key="5">
    <source>
        <dbReference type="Proteomes" id="UP000823912"/>
    </source>
</evidence>
<dbReference type="EMBL" id="DVHM01000022">
    <property type="protein sequence ID" value="HIR69879.1"/>
    <property type="molecule type" value="Genomic_DNA"/>
</dbReference>
<comment type="caution">
    <text evidence="4">The sequence shown here is derived from an EMBL/GenBank/DDBJ whole genome shotgun (WGS) entry which is preliminary data.</text>
</comment>
<keyword evidence="2" id="KW-1133">Transmembrane helix</keyword>
<evidence type="ECO:0000259" key="3">
    <source>
        <dbReference type="Pfam" id="PF14501"/>
    </source>
</evidence>
<proteinExistence type="predicted"/>
<dbReference type="AlphaFoldDB" id="A0A9D1E7K6"/>
<accession>A0A9D1E7K6</accession>
<reference evidence="4" key="1">
    <citation type="submission" date="2020-10" db="EMBL/GenBank/DDBJ databases">
        <authorList>
            <person name="Gilroy R."/>
        </authorList>
    </citation>
    <scope>NUCLEOTIDE SEQUENCE</scope>
    <source>
        <strain evidence="4">ChiSjej5B23-6657</strain>
    </source>
</reference>
<feature type="transmembrane region" description="Helical" evidence="2">
    <location>
        <begin position="31"/>
        <end position="48"/>
    </location>
</feature>